<keyword evidence="2" id="KW-1185">Reference proteome</keyword>
<evidence type="ECO:0000313" key="2">
    <source>
        <dbReference type="Proteomes" id="UP000451233"/>
    </source>
</evidence>
<gene>
    <name evidence="1" type="ORF">GS398_20725</name>
</gene>
<name>A0A7K1Y4E8_9SPHI</name>
<reference evidence="1 2" key="1">
    <citation type="submission" date="2019-11" db="EMBL/GenBank/DDBJ databases">
        <title>Pedobacter sp. HMF7056 Genome sequencing and assembly.</title>
        <authorList>
            <person name="Kang H."/>
            <person name="Kim H."/>
            <person name="Joh K."/>
        </authorList>
    </citation>
    <scope>NUCLEOTIDE SEQUENCE [LARGE SCALE GENOMIC DNA]</scope>
    <source>
        <strain evidence="1 2">HMF7056</strain>
    </source>
</reference>
<dbReference type="RefSeq" id="WP_160908750.1">
    <property type="nucleotide sequence ID" value="NZ_WVHS01000006.1"/>
</dbReference>
<evidence type="ECO:0000313" key="1">
    <source>
        <dbReference type="EMBL" id="MXV17737.1"/>
    </source>
</evidence>
<accession>A0A7K1Y4E8</accession>
<dbReference type="Proteomes" id="UP000451233">
    <property type="component" value="Unassembled WGS sequence"/>
</dbReference>
<sequence length="97" mass="11488">MNYKQFEESLTDPHPGERLSLPLKALWYDRKGDWNKAHELVQDLNGKSAARIHAYLHRKEGDIFNADYWYRRAAATRPNVSLEEEWIQLVGEFLTRD</sequence>
<protein>
    <submittedName>
        <fullName evidence="1">Uncharacterized protein</fullName>
    </submittedName>
</protein>
<dbReference type="AlphaFoldDB" id="A0A7K1Y4E8"/>
<comment type="caution">
    <text evidence="1">The sequence shown here is derived from an EMBL/GenBank/DDBJ whole genome shotgun (WGS) entry which is preliminary data.</text>
</comment>
<organism evidence="1 2">
    <name type="scientific">Hufsiella ginkgonis</name>
    <dbReference type="NCBI Taxonomy" id="2695274"/>
    <lineage>
        <taxon>Bacteria</taxon>
        <taxon>Pseudomonadati</taxon>
        <taxon>Bacteroidota</taxon>
        <taxon>Sphingobacteriia</taxon>
        <taxon>Sphingobacteriales</taxon>
        <taxon>Sphingobacteriaceae</taxon>
        <taxon>Hufsiella</taxon>
    </lineage>
</organism>
<proteinExistence type="predicted"/>
<dbReference type="EMBL" id="WVHS01000006">
    <property type="protein sequence ID" value="MXV17737.1"/>
    <property type="molecule type" value="Genomic_DNA"/>
</dbReference>